<comment type="caution">
    <text evidence="2">The sequence shown here is derived from an EMBL/GenBank/DDBJ whole genome shotgun (WGS) entry which is preliminary data.</text>
</comment>
<organism evidence="2 3">
    <name type="scientific">Aristolochia fimbriata</name>
    <name type="common">White veined hardy Dutchman's pipe vine</name>
    <dbReference type="NCBI Taxonomy" id="158543"/>
    <lineage>
        <taxon>Eukaryota</taxon>
        <taxon>Viridiplantae</taxon>
        <taxon>Streptophyta</taxon>
        <taxon>Embryophyta</taxon>
        <taxon>Tracheophyta</taxon>
        <taxon>Spermatophyta</taxon>
        <taxon>Magnoliopsida</taxon>
        <taxon>Magnoliidae</taxon>
        <taxon>Piperales</taxon>
        <taxon>Aristolochiaceae</taxon>
        <taxon>Aristolochia</taxon>
    </lineage>
</organism>
<feature type="compositionally biased region" description="Basic and acidic residues" evidence="1">
    <location>
        <begin position="50"/>
        <end position="70"/>
    </location>
</feature>
<proteinExistence type="predicted"/>
<gene>
    <name evidence="2" type="ORF">H6P81_007700</name>
</gene>
<keyword evidence="3" id="KW-1185">Reference proteome</keyword>
<accession>A0AAV7F3T8</accession>
<evidence type="ECO:0000256" key="1">
    <source>
        <dbReference type="SAM" id="MobiDB-lite"/>
    </source>
</evidence>
<dbReference type="Proteomes" id="UP000825729">
    <property type="component" value="Unassembled WGS sequence"/>
</dbReference>
<dbReference type="EMBL" id="JAINDJ010000003">
    <property type="protein sequence ID" value="KAG9454796.1"/>
    <property type="molecule type" value="Genomic_DNA"/>
</dbReference>
<evidence type="ECO:0000313" key="2">
    <source>
        <dbReference type="EMBL" id="KAG9454796.1"/>
    </source>
</evidence>
<reference evidence="2 3" key="1">
    <citation type="submission" date="2021-07" db="EMBL/GenBank/DDBJ databases">
        <title>The Aristolochia fimbriata genome: insights into angiosperm evolution, floral development and chemical biosynthesis.</title>
        <authorList>
            <person name="Jiao Y."/>
        </authorList>
    </citation>
    <scope>NUCLEOTIDE SEQUENCE [LARGE SCALE GENOMIC DNA]</scope>
    <source>
        <strain evidence="2">IBCAS-2021</strain>
        <tissue evidence="2">Leaf</tissue>
    </source>
</reference>
<name>A0AAV7F3T8_ARIFI</name>
<dbReference type="AlphaFoldDB" id="A0AAV7F3T8"/>
<sequence length="168" mass="18086">MADNVDEIPATSSDVPGENSAGVETAGNSDAAEGDPSDKREESTETEGGEAEKKLEEAKEEGKDAETYREVKRRKNCPAALERSPSDRGFSFSFAFDTSVCHNDSTPKFGSFNFGNGAEQGLPAPMDFAGTPVGTRLGFLEKEEAQKEKIVADSAPVVREERKRKSTC</sequence>
<protein>
    <submittedName>
        <fullName evidence="2">Uncharacterized protein</fullName>
    </submittedName>
</protein>
<evidence type="ECO:0000313" key="3">
    <source>
        <dbReference type="Proteomes" id="UP000825729"/>
    </source>
</evidence>
<feature type="region of interest" description="Disordered" evidence="1">
    <location>
        <begin position="1"/>
        <end position="88"/>
    </location>
</feature>